<accession>A0A540N1M4</accession>
<evidence type="ECO:0000313" key="1">
    <source>
        <dbReference type="EMBL" id="TQE04914.1"/>
    </source>
</evidence>
<keyword evidence="2" id="KW-1185">Reference proteome</keyword>
<protein>
    <submittedName>
        <fullName evidence="1">Uncharacterized protein</fullName>
    </submittedName>
</protein>
<sequence length="71" mass="7430">MAGQPCSFVSPYVIIASIPSSDTALRLVPAARVTIARDSNMAARSIRVAAAQITSINELAANFATGRLPTR</sequence>
<dbReference type="Proteomes" id="UP000315295">
    <property type="component" value="Unassembled WGS sequence"/>
</dbReference>
<proteinExistence type="predicted"/>
<name>A0A540N1M4_MALBA</name>
<evidence type="ECO:0000313" key="2">
    <source>
        <dbReference type="Proteomes" id="UP000315295"/>
    </source>
</evidence>
<reference evidence="1 2" key="1">
    <citation type="journal article" date="2019" name="G3 (Bethesda)">
        <title>Sequencing of a Wild Apple (Malus baccata) Genome Unravels the Differences Between Cultivated and Wild Apple Species Regarding Disease Resistance and Cold Tolerance.</title>
        <authorList>
            <person name="Chen X."/>
        </authorList>
    </citation>
    <scope>NUCLEOTIDE SEQUENCE [LARGE SCALE GENOMIC DNA]</scope>
    <source>
        <strain evidence="2">cv. Shandingzi</strain>
        <tissue evidence="1">Leaves</tissue>
    </source>
</reference>
<comment type="caution">
    <text evidence="1">The sequence shown here is derived from an EMBL/GenBank/DDBJ whole genome shotgun (WGS) entry which is preliminary data.</text>
</comment>
<dbReference type="EMBL" id="VIEB01000132">
    <property type="protein sequence ID" value="TQE04914.1"/>
    <property type="molecule type" value="Genomic_DNA"/>
</dbReference>
<dbReference type="AlphaFoldDB" id="A0A540N1M4"/>
<gene>
    <name evidence="1" type="ORF">C1H46_009517</name>
</gene>
<organism evidence="1 2">
    <name type="scientific">Malus baccata</name>
    <name type="common">Siberian crab apple</name>
    <name type="synonym">Pyrus baccata</name>
    <dbReference type="NCBI Taxonomy" id="106549"/>
    <lineage>
        <taxon>Eukaryota</taxon>
        <taxon>Viridiplantae</taxon>
        <taxon>Streptophyta</taxon>
        <taxon>Embryophyta</taxon>
        <taxon>Tracheophyta</taxon>
        <taxon>Spermatophyta</taxon>
        <taxon>Magnoliopsida</taxon>
        <taxon>eudicotyledons</taxon>
        <taxon>Gunneridae</taxon>
        <taxon>Pentapetalae</taxon>
        <taxon>rosids</taxon>
        <taxon>fabids</taxon>
        <taxon>Rosales</taxon>
        <taxon>Rosaceae</taxon>
        <taxon>Amygdaloideae</taxon>
        <taxon>Maleae</taxon>
        <taxon>Malus</taxon>
    </lineage>
</organism>